<evidence type="ECO:0000256" key="4">
    <source>
        <dbReference type="ARBA" id="ARBA00022679"/>
    </source>
</evidence>
<dbReference type="RefSeq" id="WP_282587273.1">
    <property type="nucleotide sequence ID" value="NZ_JAMOIM010000019.1"/>
</dbReference>
<evidence type="ECO:0000259" key="6">
    <source>
        <dbReference type="Pfam" id="PF00535"/>
    </source>
</evidence>
<protein>
    <submittedName>
        <fullName evidence="7">Glycosyltransferase</fullName>
        <ecNumber evidence="7">2.4.-.-</ecNumber>
    </submittedName>
</protein>
<keyword evidence="2" id="KW-1003">Cell membrane</keyword>
<comment type="caution">
    <text evidence="7">The sequence shown here is derived from an EMBL/GenBank/DDBJ whole genome shotgun (WGS) entry which is preliminary data.</text>
</comment>
<sequence length="451" mass="49015">MTSSVETWFRQTVKRSASAALIVAIPANNEADRIEACLAALAMQRDHYGAPLAEGSFEVLLFANNCSDTTVELANAIAAAVPYRLHVIEETLSPEMSNAGRARKRAMDLAAEHLERAEVPYGAILTTDADSRVGPTWVSATREALAKGVDCVAGYIDADPAEIIRLGSDFLKRGRLEDRYLRLIAEIEARGDPRPHDPWPNHRVSSGASLAVSLAAYRAIGGLPPLALGEDAALTRRLEASGFLVRHTMEVHVTTSCRFDGRAAGGAADTMRFRHENQDAPCDASFEPALAATRRALIKGRLRRRWGLQPSFSQVGQMLALTDGILNTMAVSHRASGFDDFWEAVEALSPVLQRRHELRPSGLPNEIRRAEQVLRALKANFEPPKARETIDVPQRNHVSRSTFAPDLDAQVGDLQSGEGIIRLRTPMAQGDLAAGHQTPETAGNDIGEIFG</sequence>
<proteinExistence type="predicted"/>
<dbReference type="EC" id="2.4.-.-" evidence="7"/>
<gene>
    <name evidence="7" type="ORF">M8523_23090</name>
</gene>
<reference evidence="7" key="1">
    <citation type="submission" date="2022-05" db="EMBL/GenBank/DDBJ databases">
        <authorList>
            <person name="Pankratov T."/>
        </authorList>
    </citation>
    <scope>NUCLEOTIDE SEQUENCE</scope>
    <source>
        <strain evidence="7">BP6-180914</strain>
    </source>
</reference>
<dbReference type="EMBL" id="JAMOIM010000019">
    <property type="protein sequence ID" value="MCW6510898.1"/>
    <property type="molecule type" value="Genomic_DNA"/>
</dbReference>
<comment type="subcellular location">
    <subcellularLocation>
        <location evidence="1">Cell membrane</location>
    </subcellularLocation>
</comment>
<dbReference type="Gene3D" id="3.90.550.10">
    <property type="entry name" value="Spore Coat Polysaccharide Biosynthesis Protein SpsA, Chain A"/>
    <property type="match status" value="1"/>
</dbReference>
<dbReference type="PANTHER" id="PTHR43646:SF2">
    <property type="entry name" value="GLYCOSYLTRANSFERASE 2-LIKE DOMAIN-CONTAINING PROTEIN"/>
    <property type="match status" value="1"/>
</dbReference>
<dbReference type="InterPro" id="IPR029044">
    <property type="entry name" value="Nucleotide-diphossugar_trans"/>
</dbReference>
<evidence type="ECO:0000256" key="3">
    <source>
        <dbReference type="ARBA" id="ARBA00022676"/>
    </source>
</evidence>
<dbReference type="GO" id="GO:0016757">
    <property type="term" value="F:glycosyltransferase activity"/>
    <property type="evidence" value="ECO:0007669"/>
    <property type="project" value="UniProtKB-KW"/>
</dbReference>
<evidence type="ECO:0000313" key="8">
    <source>
        <dbReference type="Proteomes" id="UP001165667"/>
    </source>
</evidence>
<keyword evidence="3 7" id="KW-0328">Glycosyltransferase</keyword>
<name>A0AA41Z5J7_9HYPH</name>
<feature type="domain" description="Glycosyltransferase 2-like" evidence="6">
    <location>
        <begin position="23"/>
        <end position="160"/>
    </location>
</feature>
<keyword evidence="4 7" id="KW-0808">Transferase</keyword>
<organism evidence="7 8">
    <name type="scientific">Lichenifustis flavocetrariae</name>
    <dbReference type="NCBI Taxonomy" id="2949735"/>
    <lineage>
        <taxon>Bacteria</taxon>
        <taxon>Pseudomonadati</taxon>
        <taxon>Pseudomonadota</taxon>
        <taxon>Alphaproteobacteria</taxon>
        <taxon>Hyphomicrobiales</taxon>
        <taxon>Lichenihabitantaceae</taxon>
        <taxon>Lichenifustis</taxon>
    </lineage>
</organism>
<keyword evidence="8" id="KW-1185">Reference proteome</keyword>
<dbReference type="GO" id="GO:0005886">
    <property type="term" value="C:plasma membrane"/>
    <property type="evidence" value="ECO:0007669"/>
    <property type="project" value="UniProtKB-SubCell"/>
</dbReference>
<evidence type="ECO:0000313" key="7">
    <source>
        <dbReference type="EMBL" id="MCW6510898.1"/>
    </source>
</evidence>
<evidence type="ECO:0000256" key="5">
    <source>
        <dbReference type="ARBA" id="ARBA00023136"/>
    </source>
</evidence>
<dbReference type="PANTHER" id="PTHR43646">
    <property type="entry name" value="GLYCOSYLTRANSFERASE"/>
    <property type="match status" value="1"/>
</dbReference>
<keyword evidence="5" id="KW-0472">Membrane</keyword>
<evidence type="ECO:0000256" key="1">
    <source>
        <dbReference type="ARBA" id="ARBA00004236"/>
    </source>
</evidence>
<dbReference type="InterPro" id="IPR001173">
    <property type="entry name" value="Glyco_trans_2-like"/>
</dbReference>
<dbReference type="SUPFAM" id="SSF53448">
    <property type="entry name" value="Nucleotide-diphospho-sugar transferases"/>
    <property type="match status" value="1"/>
</dbReference>
<evidence type="ECO:0000256" key="2">
    <source>
        <dbReference type="ARBA" id="ARBA00022475"/>
    </source>
</evidence>
<dbReference type="Proteomes" id="UP001165667">
    <property type="component" value="Unassembled WGS sequence"/>
</dbReference>
<dbReference type="AlphaFoldDB" id="A0AA41Z5J7"/>
<accession>A0AA41Z5J7</accession>
<dbReference type="Pfam" id="PF00535">
    <property type="entry name" value="Glycos_transf_2"/>
    <property type="match status" value="1"/>
</dbReference>